<evidence type="ECO:0000259" key="2">
    <source>
        <dbReference type="Pfam" id="PF14111"/>
    </source>
</evidence>
<reference evidence="3" key="1">
    <citation type="submission" date="2016-11" db="EMBL/GenBank/DDBJ databases">
        <title>The genome of Nicotiana attenuata.</title>
        <authorList>
            <person name="Xu S."/>
            <person name="Brockmoeller T."/>
            <person name="Gaquerel E."/>
            <person name="Navarro A."/>
            <person name="Kuhl H."/>
            <person name="Gase K."/>
            <person name="Ling Z."/>
            <person name="Zhou W."/>
            <person name="Kreitzer C."/>
            <person name="Stanke M."/>
            <person name="Tang H."/>
            <person name="Lyons E."/>
            <person name="Pandey P."/>
            <person name="Pandey S.P."/>
            <person name="Timmermann B."/>
            <person name="Baldwin I.T."/>
        </authorList>
    </citation>
    <scope>NUCLEOTIDE SEQUENCE [LARGE SCALE GENOMIC DNA]</scope>
    <source>
        <strain evidence="3">UT</strain>
    </source>
</reference>
<dbReference type="AlphaFoldDB" id="A0A1J6KJU6"/>
<comment type="caution">
    <text evidence="3">The sequence shown here is derived from an EMBL/GenBank/DDBJ whole genome shotgun (WGS) entry which is preliminary data.</text>
</comment>
<dbReference type="OMA" id="MHANELR"/>
<dbReference type="PANTHER" id="PTHR33233:SF14">
    <property type="entry name" value="ENDONUCLEASE_EXONUCLEASE_PHOSPHATASE"/>
    <property type="match status" value="1"/>
</dbReference>
<feature type="compositionally biased region" description="Basic and acidic residues" evidence="1">
    <location>
        <begin position="359"/>
        <end position="369"/>
    </location>
</feature>
<accession>A0A1J6KJU6</accession>
<feature type="region of interest" description="Disordered" evidence="1">
    <location>
        <begin position="314"/>
        <end position="369"/>
    </location>
</feature>
<dbReference type="PANTHER" id="PTHR33233">
    <property type="entry name" value="ENDONUCLEASE/EXONUCLEASE/PHOSPHATASE"/>
    <property type="match status" value="1"/>
</dbReference>
<evidence type="ECO:0000256" key="1">
    <source>
        <dbReference type="SAM" id="MobiDB-lite"/>
    </source>
</evidence>
<dbReference type="EMBL" id="MJEQ01006930">
    <property type="protein sequence ID" value="OIT19537.1"/>
    <property type="molecule type" value="Genomic_DNA"/>
</dbReference>
<feature type="domain" description="DUF4283" evidence="2">
    <location>
        <begin position="101"/>
        <end position="185"/>
    </location>
</feature>
<keyword evidence="4" id="KW-1185">Reference proteome</keyword>
<sequence>MNSTQWNSNAENIEICVQKGKEQLPTSPKRLQFSEAGSSKQISKPDLESKVKEVDAEVHAKEARKQNRYSQMGMQLEYVPPSHREGKVIIQIEEEDVNELKEYWDNALIGYVLEDTPYEKSMVNYIESVWDFVDKPQILYHHEGYYVFRFSNVKDKEAVMQAGLYNYHNKPLILQNWERDFQFDPKCITTIPLWIQIPSLSVGYWIADAPSKVASGVGIPMYTDKYTAELGKISYARVLVKVDITKPLVESVEIIIPTSVKQQEIVYEWKPRFCAECLHFGHDVFECWKSNKPEETEEFQIPKRRNRGRRRRIIQEWKPKEQQEKEEKQEETKGVQNLTGEEEDYMKVKQTRKARRYKMLQEKGNKANH</sequence>
<name>A0A1J6KJU6_NICAT</name>
<proteinExistence type="predicted"/>
<dbReference type="Pfam" id="PF14111">
    <property type="entry name" value="DUF4283"/>
    <property type="match status" value="1"/>
</dbReference>
<dbReference type="InterPro" id="IPR025558">
    <property type="entry name" value="DUF4283"/>
</dbReference>
<dbReference type="Gramene" id="OIT19537">
    <property type="protein sequence ID" value="OIT19537"/>
    <property type="gene ID" value="A4A49_41473"/>
</dbReference>
<gene>
    <name evidence="3" type="ORF">A4A49_41473</name>
</gene>
<feature type="region of interest" description="Disordered" evidence="1">
    <location>
        <begin position="21"/>
        <end position="51"/>
    </location>
</feature>
<evidence type="ECO:0000313" key="4">
    <source>
        <dbReference type="Proteomes" id="UP000187609"/>
    </source>
</evidence>
<protein>
    <recommendedName>
        <fullName evidence="2">DUF4283 domain-containing protein</fullName>
    </recommendedName>
</protein>
<feature type="compositionally biased region" description="Basic and acidic residues" evidence="1">
    <location>
        <begin position="314"/>
        <end position="333"/>
    </location>
</feature>
<organism evidence="3 4">
    <name type="scientific">Nicotiana attenuata</name>
    <name type="common">Coyote tobacco</name>
    <dbReference type="NCBI Taxonomy" id="49451"/>
    <lineage>
        <taxon>Eukaryota</taxon>
        <taxon>Viridiplantae</taxon>
        <taxon>Streptophyta</taxon>
        <taxon>Embryophyta</taxon>
        <taxon>Tracheophyta</taxon>
        <taxon>Spermatophyta</taxon>
        <taxon>Magnoliopsida</taxon>
        <taxon>eudicotyledons</taxon>
        <taxon>Gunneridae</taxon>
        <taxon>Pentapetalae</taxon>
        <taxon>asterids</taxon>
        <taxon>lamiids</taxon>
        <taxon>Solanales</taxon>
        <taxon>Solanaceae</taxon>
        <taxon>Nicotianoideae</taxon>
        <taxon>Nicotianeae</taxon>
        <taxon>Nicotiana</taxon>
    </lineage>
</organism>
<feature type="compositionally biased region" description="Basic residues" evidence="1">
    <location>
        <begin position="349"/>
        <end position="358"/>
    </location>
</feature>
<dbReference type="Proteomes" id="UP000187609">
    <property type="component" value="Unassembled WGS sequence"/>
</dbReference>
<evidence type="ECO:0000313" key="3">
    <source>
        <dbReference type="EMBL" id="OIT19537.1"/>
    </source>
</evidence>